<sequence>MNAILKVDDPQSWGPSLDEAVAALQRGAVVVLPTDTVYGIGADAFDADAVAALLAAKGRGRQMPPPVLVPDVRTLDGLATDVTDDVRALVERFWPGGLTVILTAQPMLAWDLGETHGTVALRMPDHPAALALLRRTGPLAVSSANRTGQPAAMTAQEAHDQLGDSVQVYLDGGAAPGGVASTIVDATGPRMRVVRAGAIGVADLREIVPSILDVGEDDGAAGSDGDAGPGDAAGSA</sequence>
<gene>
    <name evidence="14" type="ORF">ATL41_2448</name>
</gene>
<keyword evidence="5" id="KW-0808">Transferase</keyword>
<comment type="caution">
    <text evidence="14">The sequence shown here is derived from an EMBL/GenBank/DDBJ whole genome shotgun (WGS) entry which is preliminary data.</text>
</comment>
<protein>
    <recommendedName>
        <fullName evidence="10">L-threonylcarbamoyladenylate synthase</fullName>
        <ecNumber evidence="3">2.7.7.87</ecNumber>
    </recommendedName>
    <alternativeName>
        <fullName evidence="10">L-threonylcarbamoyladenylate synthase</fullName>
    </alternativeName>
</protein>
<name>A0A2A9EHE3_9MICO</name>
<dbReference type="Pfam" id="PF01300">
    <property type="entry name" value="Sua5_yciO_yrdC"/>
    <property type="match status" value="1"/>
</dbReference>
<evidence type="ECO:0000256" key="9">
    <source>
        <dbReference type="ARBA" id="ARBA00022840"/>
    </source>
</evidence>
<organism evidence="14 15">
    <name type="scientific">Flavimobilis soli</name>
    <dbReference type="NCBI Taxonomy" id="442709"/>
    <lineage>
        <taxon>Bacteria</taxon>
        <taxon>Bacillati</taxon>
        <taxon>Actinomycetota</taxon>
        <taxon>Actinomycetes</taxon>
        <taxon>Micrococcales</taxon>
        <taxon>Jonesiaceae</taxon>
        <taxon>Flavimobilis</taxon>
    </lineage>
</organism>
<dbReference type="GO" id="GO:0003725">
    <property type="term" value="F:double-stranded RNA binding"/>
    <property type="evidence" value="ECO:0007669"/>
    <property type="project" value="InterPro"/>
</dbReference>
<dbReference type="GO" id="GO:0005524">
    <property type="term" value="F:ATP binding"/>
    <property type="evidence" value="ECO:0007669"/>
    <property type="project" value="UniProtKB-KW"/>
</dbReference>
<dbReference type="Proteomes" id="UP000221394">
    <property type="component" value="Unassembled WGS sequence"/>
</dbReference>
<feature type="domain" description="YrdC-like" evidence="13">
    <location>
        <begin position="14"/>
        <end position="199"/>
    </location>
</feature>
<dbReference type="NCBIfam" id="TIGR00057">
    <property type="entry name" value="L-threonylcarbamoyladenylate synthase"/>
    <property type="match status" value="1"/>
</dbReference>
<keyword evidence="4" id="KW-0963">Cytoplasm</keyword>
<evidence type="ECO:0000256" key="1">
    <source>
        <dbReference type="ARBA" id="ARBA00004496"/>
    </source>
</evidence>
<keyword evidence="9" id="KW-0067">ATP-binding</keyword>
<dbReference type="PANTHER" id="PTHR17490">
    <property type="entry name" value="SUA5"/>
    <property type="match status" value="1"/>
</dbReference>
<evidence type="ECO:0000256" key="4">
    <source>
        <dbReference type="ARBA" id="ARBA00022490"/>
    </source>
</evidence>
<evidence type="ECO:0000256" key="12">
    <source>
        <dbReference type="SAM" id="MobiDB-lite"/>
    </source>
</evidence>
<keyword evidence="7" id="KW-0548">Nucleotidyltransferase</keyword>
<dbReference type="PANTHER" id="PTHR17490:SF16">
    <property type="entry name" value="THREONYLCARBAMOYL-AMP SYNTHASE"/>
    <property type="match status" value="1"/>
</dbReference>
<feature type="region of interest" description="Disordered" evidence="12">
    <location>
        <begin position="215"/>
        <end position="236"/>
    </location>
</feature>
<dbReference type="InterPro" id="IPR050156">
    <property type="entry name" value="TC-AMP_synthase_SUA5"/>
</dbReference>
<evidence type="ECO:0000313" key="14">
    <source>
        <dbReference type="EMBL" id="PFG37679.1"/>
    </source>
</evidence>
<keyword evidence="6" id="KW-0819">tRNA processing</keyword>
<comment type="catalytic activity">
    <reaction evidence="11">
        <text>L-threonine + hydrogencarbonate + ATP = L-threonylcarbamoyladenylate + diphosphate + H2O</text>
        <dbReference type="Rhea" id="RHEA:36407"/>
        <dbReference type="ChEBI" id="CHEBI:15377"/>
        <dbReference type="ChEBI" id="CHEBI:17544"/>
        <dbReference type="ChEBI" id="CHEBI:30616"/>
        <dbReference type="ChEBI" id="CHEBI:33019"/>
        <dbReference type="ChEBI" id="CHEBI:57926"/>
        <dbReference type="ChEBI" id="CHEBI:73682"/>
        <dbReference type="EC" id="2.7.7.87"/>
    </reaction>
</comment>
<comment type="subcellular location">
    <subcellularLocation>
        <location evidence="1">Cytoplasm</location>
    </subcellularLocation>
</comment>
<evidence type="ECO:0000256" key="2">
    <source>
        <dbReference type="ARBA" id="ARBA00007663"/>
    </source>
</evidence>
<dbReference type="GO" id="GO:0000049">
    <property type="term" value="F:tRNA binding"/>
    <property type="evidence" value="ECO:0007669"/>
    <property type="project" value="TreeGrafter"/>
</dbReference>
<evidence type="ECO:0000256" key="6">
    <source>
        <dbReference type="ARBA" id="ARBA00022694"/>
    </source>
</evidence>
<evidence type="ECO:0000256" key="3">
    <source>
        <dbReference type="ARBA" id="ARBA00012584"/>
    </source>
</evidence>
<dbReference type="GO" id="GO:0008033">
    <property type="term" value="P:tRNA processing"/>
    <property type="evidence" value="ECO:0007669"/>
    <property type="project" value="UniProtKB-KW"/>
</dbReference>
<evidence type="ECO:0000256" key="10">
    <source>
        <dbReference type="ARBA" id="ARBA00029774"/>
    </source>
</evidence>
<evidence type="ECO:0000256" key="5">
    <source>
        <dbReference type="ARBA" id="ARBA00022679"/>
    </source>
</evidence>
<dbReference type="SUPFAM" id="SSF55821">
    <property type="entry name" value="YrdC/RibB"/>
    <property type="match status" value="1"/>
</dbReference>
<dbReference type="EMBL" id="PDJH01000001">
    <property type="protein sequence ID" value="PFG37679.1"/>
    <property type="molecule type" value="Genomic_DNA"/>
</dbReference>
<proteinExistence type="inferred from homology"/>
<evidence type="ECO:0000256" key="11">
    <source>
        <dbReference type="ARBA" id="ARBA00048366"/>
    </source>
</evidence>
<dbReference type="InterPro" id="IPR006070">
    <property type="entry name" value="Sua5-like_dom"/>
</dbReference>
<dbReference type="Gene3D" id="3.90.870.10">
    <property type="entry name" value="DHBP synthase"/>
    <property type="match status" value="1"/>
</dbReference>
<dbReference type="GO" id="GO:0006450">
    <property type="term" value="P:regulation of translational fidelity"/>
    <property type="evidence" value="ECO:0007669"/>
    <property type="project" value="TreeGrafter"/>
</dbReference>
<comment type="similarity">
    <text evidence="2">Belongs to the SUA5 family.</text>
</comment>
<dbReference type="PROSITE" id="PS51163">
    <property type="entry name" value="YRDC"/>
    <property type="match status" value="1"/>
</dbReference>
<dbReference type="AlphaFoldDB" id="A0A2A9EHE3"/>
<keyword evidence="15" id="KW-1185">Reference proteome</keyword>
<evidence type="ECO:0000256" key="8">
    <source>
        <dbReference type="ARBA" id="ARBA00022741"/>
    </source>
</evidence>
<accession>A0A2A9EHE3</accession>
<feature type="compositionally biased region" description="Low complexity" evidence="12">
    <location>
        <begin position="220"/>
        <end position="236"/>
    </location>
</feature>
<evidence type="ECO:0000313" key="15">
    <source>
        <dbReference type="Proteomes" id="UP000221394"/>
    </source>
</evidence>
<dbReference type="GO" id="GO:0061710">
    <property type="term" value="F:L-threonylcarbamoyladenylate synthase"/>
    <property type="evidence" value="ECO:0007669"/>
    <property type="project" value="UniProtKB-EC"/>
</dbReference>
<dbReference type="InterPro" id="IPR017945">
    <property type="entry name" value="DHBP_synth_RibB-like_a/b_dom"/>
</dbReference>
<keyword evidence="8" id="KW-0547">Nucleotide-binding</keyword>
<reference evidence="14 15" key="1">
    <citation type="submission" date="2017-10" db="EMBL/GenBank/DDBJ databases">
        <title>Sequencing the genomes of 1000 actinobacteria strains.</title>
        <authorList>
            <person name="Klenk H.-P."/>
        </authorList>
    </citation>
    <scope>NUCLEOTIDE SEQUENCE [LARGE SCALE GENOMIC DNA]</scope>
    <source>
        <strain evidence="14 15">DSM 21574</strain>
    </source>
</reference>
<evidence type="ECO:0000259" key="13">
    <source>
        <dbReference type="PROSITE" id="PS51163"/>
    </source>
</evidence>
<dbReference type="EC" id="2.7.7.87" evidence="3"/>
<dbReference type="GO" id="GO:0005737">
    <property type="term" value="C:cytoplasm"/>
    <property type="evidence" value="ECO:0007669"/>
    <property type="project" value="UniProtKB-SubCell"/>
</dbReference>
<evidence type="ECO:0000256" key="7">
    <source>
        <dbReference type="ARBA" id="ARBA00022695"/>
    </source>
</evidence>